<dbReference type="EMBL" id="CALTRL010000014">
    <property type="protein sequence ID" value="CAH7665889.1"/>
    <property type="molecule type" value="Genomic_DNA"/>
</dbReference>
<organism evidence="1 2">
    <name type="scientific">Phakopsora pachyrhizi</name>
    <name type="common">Asian soybean rust disease fungus</name>
    <dbReference type="NCBI Taxonomy" id="170000"/>
    <lineage>
        <taxon>Eukaryota</taxon>
        <taxon>Fungi</taxon>
        <taxon>Dikarya</taxon>
        <taxon>Basidiomycota</taxon>
        <taxon>Pucciniomycotina</taxon>
        <taxon>Pucciniomycetes</taxon>
        <taxon>Pucciniales</taxon>
        <taxon>Phakopsoraceae</taxon>
        <taxon>Phakopsora</taxon>
    </lineage>
</organism>
<proteinExistence type="predicted"/>
<reference evidence="1" key="1">
    <citation type="submission" date="2022-06" db="EMBL/GenBank/DDBJ databases">
        <authorList>
            <consortium name="SYNGENTA / RWTH Aachen University"/>
        </authorList>
    </citation>
    <scope>NUCLEOTIDE SEQUENCE</scope>
</reference>
<name>A0AAV0AFM0_PHAPC</name>
<protein>
    <submittedName>
        <fullName evidence="1">Uncharacterized protein</fullName>
    </submittedName>
</protein>
<keyword evidence="2" id="KW-1185">Reference proteome</keyword>
<comment type="caution">
    <text evidence="1">The sequence shown here is derived from an EMBL/GenBank/DDBJ whole genome shotgun (WGS) entry which is preliminary data.</text>
</comment>
<sequence>MPLNSLDCEREMEKELRLVERMERLIRKDEEAEEDDDNDCANLLGVKVLPVGTACCTWQVTDENLLLMMMIRVVKMRDTDLFDLLITR</sequence>
<gene>
    <name evidence="1" type="ORF">PPACK8108_LOCUS183</name>
</gene>
<evidence type="ECO:0000313" key="2">
    <source>
        <dbReference type="Proteomes" id="UP001153365"/>
    </source>
</evidence>
<evidence type="ECO:0000313" key="1">
    <source>
        <dbReference type="EMBL" id="CAH7665889.1"/>
    </source>
</evidence>
<dbReference type="AlphaFoldDB" id="A0AAV0AFM0"/>
<accession>A0AAV0AFM0</accession>
<dbReference type="Proteomes" id="UP001153365">
    <property type="component" value="Unassembled WGS sequence"/>
</dbReference>